<keyword evidence="2" id="KW-1185">Reference proteome</keyword>
<proteinExistence type="predicted"/>
<accession>A0A401TWJ8</accession>
<name>A0A401TWJ8_CHIPU</name>
<dbReference type="EMBL" id="BEZZ01205370">
    <property type="protein sequence ID" value="GCC47009.1"/>
    <property type="molecule type" value="Genomic_DNA"/>
</dbReference>
<evidence type="ECO:0000313" key="2">
    <source>
        <dbReference type="Proteomes" id="UP000287033"/>
    </source>
</evidence>
<dbReference type="Proteomes" id="UP000287033">
    <property type="component" value="Unassembled WGS sequence"/>
</dbReference>
<comment type="caution">
    <text evidence="1">The sequence shown here is derived from an EMBL/GenBank/DDBJ whole genome shotgun (WGS) entry which is preliminary data.</text>
</comment>
<protein>
    <submittedName>
        <fullName evidence="1">Uncharacterized protein</fullName>
    </submittedName>
</protein>
<feature type="non-terminal residue" evidence="1">
    <location>
        <position position="209"/>
    </location>
</feature>
<dbReference type="AlphaFoldDB" id="A0A401TWJ8"/>
<evidence type="ECO:0000313" key="1">
    <source>
        <dbReference type="EMBL" id="GCC47009.1"/>
    </source>
</evidence>
<reference evidence="1 2" key="1">
    <citation type="journal article" date="2018" name="Nat. Ecol. Evol.">
        <title>Shark genomes provide insights into elasmobranch evolution and the origin of vertebrates.</title>
        <authorList>
            <person name="Hara Y"/>
            <person name="Yamaguchi K"/>
            <person name="Onimaru K"/>
            <person name="Kadota M"/>
            <person name="Koyanagi M"/>
            <person name="Keeley SD"/>
            <person name="Tatsumi K"/>
            <person name="Tanaka K"/>
            <person name="Motone F"/>
            <person name="Kageyama Y"/>
            <person name="Nozu R"/>
            <person name="Adachi N"/>
            <person name="Nishimura O"/>
            <person name="Nakagawa R"/>
            <person name="Tanegashima C"/>
            <person name="Kiyatake I"/>
            <person name="Matsumoto R"/>
            <person name="Murakumo K"/>
            <person name="Nishida K"/>
            <person name="Terakita A"/>
            <person name="Kuratani S"/>
            <person name="Sato K"/>
            <person name="Hyodo S Kuraku.S."/>
        </authorList>
    </citation>
    <scope>NUCLEOTIDE SEQUENCE [LARGE SCALE GENOMIC DNA]</scope>
</reference>
<organism evidence="1 2">
    <name type="scientific">Chiloscyllium punctatum</name>
    <name type="common">Brownbanded bambooshark</name>
    <name type="synonym">Hemiscyllium punctatum</name>
    <dbReference type="NCBI Taxonomy" id="137246"/>
    <lineage>
        <taxon>Eukaryota</taxon>
        <taxon>Metazoa</taxon>
        <taxon>Chordata</taxon>
        <taxon>Craniata</taxon>
        <taxon>Vertebrata</taxon>
        <taxon>Chondrichthyes</taxon>
        <taxon>Elasmobranchii</taxon>
        <taxon>Galeomorphii</taxon>
        <taxon>Galeoidea</taxon>
        <taxon>Orectolobiformes</taxon>
        <taxon>Hemiscylliidae</taxon>
        <taxon>Chiloscyllium</taxon>
    </lineage>
</organism>
<gene>
    <name evidence="1" type="ORF">chiPu_0031255</name>
</gene>
<sequence length="209" mass="23307">MLMTREGQQLAREALAAFGRGLDGFDCFGQFRIKQAREDLGAASDDHQQIVEVVRNPAGQFADRLHLLRHRELFAGLNQLLLRVAPLGCVAQNTDEADQVSCVIMARRHGARDEERRAILSDPPTLDVVLASFDCRLQRVCGRTRAAFIRPIENSKMLADDFVRAVADDLLSGAVPTRDVSLAIERENRIVDDAFDKGLEMPPDVVERQ</sequence>